<reference evidence="7" key="1">
    <citation type="submission" date="2016-10" db="EMBL/GenBank/DDBJ databases">
        <authorList>
            <person name="Varghese N."/>
            <person name="Submissions S."/>
        </authorList>
    </citation>
    <scope>NUCLEOTIDE SEQUENCE [LARGE SCALE GENOMIC DNA]</scope>
    <source>
        <strain evidence="7">DSM 44234</strain>
    </source>
</reference>
<dbReference type="Proteomes" id="UP000182241">
    <property type="component" value="Unassembled WGS sequence"/>
</dbReference>
<keyword evidence="3" id="KW-0804">Transcription</keyword>
<evidence type="ECO:0000256" key="3">
    <source>
        <dbReference type="ARBA" id="ARBA00023163"/>
    </source>
</evidence>
<dbReference type="PROSITE" id="PS50977">
    <property type="entry name" value="HTH_TETR_2"/>
    <property type="match status" value="1"/>
</dbReference>
<dbReference type="PANTHER" id="PTHR30055">
    <property type="entry name" value="HTH-TYPE TRANSCRIPTIONAL REGULATOR RUTR"/>
    <property type="match status" value="1"/>
</dbReference>
<dbReference type="PRINTS" id="PR00455">
    <property type="entry name" value="HTHTETR"/>
</dbReference>
<dbReference type="AlphaFoldDB" id="A0A1H4LLN8"/>
<dbReference type="Pfam" id="PF00440">
    <property type="entry name" value="TetR_N"/>
    <property type="match status" value="1"/>
</dbReference>
<keyword evidence="2 4" id="KW-0238">DNA-binding</keyword>
<proteinExistence type="predicted"/>
<dbReference type="Gene3D" id="1.10.357.10">
    <property type="entry name" value="Tetracycline Repressor, domain 2"/>
    <property type="match status" value="1"/>
</dbReference>
<evidence type="ECO:0000256" key="2">
    <source>
        <dbReference type="ARBA" id="ARBA00023125"/>
    </source>
</evidence>
<dbReference type="SUPFAM" id="SSF46689">
    <property type="entry name" value="Homeodomain-like"/>
    <property type="match status" value="1"/>
</dbReference>
<name>A0A1H4LLN8_TSUTY</name>
<keyword evidence="1" id="KW-0805">Transcription regulation</keyword>
<gene>
    <name evidence="6" type="ORF">SAMN04489793_0621</name>
</gene>
<evidence type="ECO:0000256" key="4">
    <source>
        <dbReference type="PROSITE-ProRule" id="PRU00335"/>
    </source>
</evidence>
<organism evidence="6 7">
    <name type="scientific">Tsukamurella tyrosinosolvens</name>
    <dbReference type="NCBI Taxonomy" id="57704"/>
    <lineage>
        <taxon>Bacteria</taxon>
        <taxon>Bacillati</taxon>
        <taxon>Actinomycetota</taxon>
        <taxon>Actinomycetes</taxon>
        <taxon>Mycobacteriales</taxon>
        <taxon>Tsukamurellaceae</taxon>
        <taxon>Tsukamurella</taxon>
    </lineage>
</organism>
<dbReference type="RefSeq" id="WP_068740615.1">
    <property type="nucleotide sequence ID" value="NZ_CP019066.1"/>
</dbReference>
<feature type="DNA-binding region" description="H-T-H motif" evidence="4">
    <location>
        <begin position="39"/>
        <end position="58"/>
    </location>
</feature>
<dbReference type="PANTHER" id="PTHR30055:SF234">
    <property type="entry name" value="HTH-TYPE TRANSCRIPTIONAL REGULATOR BETI"/>
    <property type="match status" value="1"/>
</dbReference>
<dbReference type="GO" id="GO:0003700">
    <property type="term" value="F:DNA-binding transcription factor activity"/>
    <property type="evidence" value="ECO:0007669"/>
    <property type="project" value="TreeGrafter"/>
</dbReference>
<dbReference type="EMBL" id="FNSA01000003">
    <property type="protein sequence ID" value="SEB71478.1"/>
    <property type="molecule type" value="Genomic_DNA"/>
</dbReference>
<dbReference type="InterPro" id="IPR050109">
    <property type="entry name" value="HTH-type_TetR-like_transc_reg"/>
</dbReference>
<dbReference type="GO" id="GO:0000976">
    <property type="term" value="F:transcription cis-regulatory region binding"/>
    <property type="evidence" value="ECO:0007669"/>
    <property type="project" value="TreeGrafter"/>
</dbReference>
<accession>A0A1H4LLN8</accession>
<evidence type="ECO:0000313" key="6">
    <source>
        <dbReference type="EMBL" id="SEB71478.1"/>
    </source>
</evidence>
<protein>
    <submittedName>
        <fullName evidence="6">DNA-binding transcriptional regulator, AcrR family</fullName>
    </submittedName>
</protein>
<keyword evidence="7" id="KW-1185">Reference proteome</keyword>
<sequence>MSAMPPARRTQKERTEATRTALLEATVDCLIDHGYAGTSTNRVVERAGLTRGALAHHFPTRDALIVAAVEHVVRQQISLMREMVLGLPAEMPLTATMVLDVMWAGNQTATSAAGIELWVAGRTNRAVSAHSNLLRDRIAEAAAEVIAALPGVSDPQRLTSVIVTCQDAIRGLVVTALGDPDTERTEQKWHQLRDNLLPLLGDALSG</sequence>
<dbReference type="STRING" id="57704.SAMN04489793_0621"/>
<evidence type="ECO:0000256" key="1">
    <source>
        <dbReference type="ARBA" id="ARBA00023015"/>
    </source>
</evidence>
<feature type="domain" description="HTH tetR-type" evidence="5">
    <location>
        <begin position="16"/>
        <end position="76"/>
    </location>
</feature>
<evidence type="ECO:0000313" key="7">
    <source>
        <dbReference type="Proteomes" id="UP000182241"/>
    </source>
</evidence>
<evidence type="ECO:0000259" key="5">
    <source>
        <dbReference type="PROSITE" id="PS50977"/>
    </source>
</evidence>
<dbReference type="InterPro" id="IPR001647">
    <property type="entry name" value="HTH_TetR"/>
</dbReference>
<dbReference type="InterPro" id="IPR009057">
    <property type="entry name" value="Homeodomain-like_sf"/>
</dbReference>
<dbReference type="OrthoDB" id="4538622at2"/>